<name>A0A8X6MUP7_NEPPI</name>
<reference evidence="2" key="1">
    <citation type="submission" date="2020-08" db="EMBL/GenBank/DDBJ databases">
        <title>Multicomponent nature underlies the extraordinary mechanical properties of spider dragline silk.</title>
        <authorList>
            <person name="Kono N."/>
            <person name="Nakamura H."/>
            <person name="Mori M."/>
            <person name="Yoshida Y."/>
            <person name="Ohtoshi R."/>
            <person name="Malay A.D."/>
            <person name="Moran D.A.P."/>
            <person name="Tomita M."/>
            <person name="Numata K."/>
            <person name="Arakawa K."/>
        </authorList>
    </citation>
    <scope>NUCLEOTIDE SEQUENCE</scope>
</reference>
<dbReference type="Proteomes" id="UP000887013">
    <property type="component" value="Unassembled WGS sequence"/>
</dbReference>
<organism evidence="2 3">
    <name type="scientific">Nephila pilipes</name>
    <name type="common">Giant wood spider</name>
    <name type="synonym">Nephila maculata</name>
    <dbReference type="NCBI Taxonomy" id="299642"/>
    <lineage>
        <taxon>Eukaryota</taxon>
        <taxon>Metazoa</taxon>
        <taxon>Ecdysozoa</taxon>
        <taxon>Arthropoda</taxon>
        <taxon>Chelicerata</taxon>
        <taxon>Arachnida</taxon>
        <taxon>Araneae</taxon>
        <taxon>Araneomorphae</taxon>
        <taxon>Entelegynae</taxon>
        <taxon>Araneoidea</taxon>
        <taxon>Nephilidae</taxon>
        <taxon>Nephila</taxon>
    </lineage>
</organism>
<keyword evidence="3" id="KW-1185">Reference proteome</keyword>
<evidence type="ECO:0000256" key="1">
    <source>
        <dbReference type="SAM" id="MobiDB-lite"/>
    </source>
</evidence>
<evidence type="ECO:0000313" key="3">
    <source>
        <dbReference type="Proteomes" id="UP000887013"/>
    </source>
</evidence>
<gene>
    <name evidence="2" type="ORF">NPIL_71091</name>
</gene>
<dbReference type="EMBL" id="BMAW01097260">
    <property type="protein sequence ID" value="GFS78839.1"/>
    <property type="molecule type" value="Genomic_DNA"/>
</dbReference>
<feature type="region of interest" description="Disordered" evidence="1">
    <location>
        <begin position="33"/>
        <end position="66"/>
    </location>
</feature>
<sequence length="92" mass="10479">MGRRLRNYLKKDVERVPSVERVNSDRKSCRTPLASFQGCRSGARPREPEIEPLNTPRGAHSFEITDSLSTRSLRSPLFLSREHPTDKARGIC</sequence>
<evidence type="ECO:0000313" key="2">
    <source>
        <dbReference type="EMBL" id="GFS78839.1"/>
    </source>
</evidence>
<proteinExistence type="predicted"/>
<comment type="caution">
    <text evidence="2">The sequence shown here is derived from an EMBL/GenBank/DDBJ whole genome shotgun (WGS) entry which is preliminary data.</text>
</comment>
<protein>
    <submittedName>
        <fullName evidence="2">Uncharacterized protein</fullName>
    </submittedName>
</protein>
<accession>A0A8X6MUP7</accession>
<dbReference type="AlphaFoldDB" id="A0A8X6MUP7"/>